<reference evidence="8" key="1">
    <citation type="journal article" date="2014" name="Front. Microbiol.">
        <title>High frequency of phylogenetically diverse reductive dehalogenase-homologous genes in deep subseafloor sedimentary metagenomes.</title>
        <authorList>
            <person name="Kawai M."/>
            <person name="Futagami T."/>
            <person name="Toyoda A."/>
            <person name="Takaki Y."/>
            <person name="Nishi S."/>
            <person name="Hori S."/>
            <person name="Arai W."/>
            <person name="Tsubouchi T."/>
            <person name="Morono Y."/>
            <person name="Uchiyama I."/>
            <person name="Ito T."/>
            <person name="Fujiyama A."/>
            <person name="Inagaki F."/>
            <person name="Takami H."/>
        </authorList>
    </citation>
    <scope>NUCLEOTIDE SEQUENCE</scope>
    <source>
        <strain evidence="8">Expedition CK06-06</strain>
    </source>
</reference>
<feature type="transmembrane region" description="Helical" evidence="6">
    <location>
        <begin position="96"/>
        <end position="120"/>
    </location>
</feature>
<evidence type="ECO:0000313" key="8">
    <source>
        <dbReference type="EMBL" id="GAF86860.1"/>
    </source>
</evidence>
<feature type="domain" description="Bacterial sugar transferase" evidence="7">
    <location>
        <begin position="94"/>
        <end position="274"/>
    </location>
</feature>
<protein>
    <recommendedName>
        <fullName evidence="7">Bacterial sugar transferase domain-containing protein</fullName>
    </recommendedName>
</protein>
<dbReference type="InterPro" id="IPR003362">
    <property type="entry name" value="Bact_transf"/>
</dbReference>
<dbReference type="Pfam" id="PF02397">
    <property type="entry name" value="Bac_transf"/>
    <property type="match status" value="1"/>
</dbReference>
<keyword evidence="4 6" id="KW-1133">Transmembrane helix</keyword>
<evidence type="ECO:0000256" key="2">
    <source>
        <dbReference type="ARBA" id="ARBA00022679"/>
    </source>
</evidence>
<dbReference type="InterPro" id="IPR017475">
    <property type="entry name" value="EPS_sugar_tfrase"/>
</dbReference>
<evidence type="ECO:0000256" key="5">
    <source>
        <dbReference type="ARBA" id="ARBA00023136"/>
    </source>
</evidence>
<dbReference type="AlphaFoldDB" id="X0UEE4"/>
<dbReference type="PANTHER" id="PTHR30576">
    <property type="entry name" value="COLANIC BIOSYNTHESIS UDP-GLUCOSE LIPID CARRIER TRANSFERASE"/>
    <property type="match status" value="1"/>
</dbReference>
<comment type="subcellular location">
    <subcellularLocation>
        <location evidence="1">Membrane</location>
        <topology evidence="1">Multi-pass membrane protein</topology>
    </subcellularLocation>
</comment>
<evidence type="ECO:0000256" key="4">
    <source>
        <dbReference type="ARBA" id="ARBA00022989"/>
    </source>
</evidence>
<dbReference type="EMBL" id="BARS01019030">
    <property type="protein sequence ID" value="GAF86860.1"/>
    <property type="molecule type" value="Genomic_DNA"/>
</dbReference>
<sequence length="275" mass="32517">LEEKIEILGSSDQLLTLIEKHRIDQIVFARGEKDNPRLTKNILSARLKGIEVIDMPDMYQTLKWRIPINYVEDNWFLREKGFEYPKNIVVMKTKRLIDIIISSFILLISLPLWPIFALLIKMNSRGPILYVQRRVGKNESFFSLYKFRSMIDKAEENEAVWAGKNDKRITFVGKILRKLHLDELPQFWNVIRGEMSLVGPRPERPEFVEELEKKIPYYSLRHFMKPGITGWAQVNFPYASSIEDSQEKLEYDLYYVSHMNLLFDFQVLLKTAQKI</sequence>
<accession>X0UEE4</accession>
<dbReference type="GO" id="GO:0016020">
    <property type="term" value="C:membrane"/>
    <property type="evidence" value="ECO:0007669"/>
    <property type="project" value="UniProtKB-SubCell"/>
</dbReference>
<proteinExistence type="predicted"/>
<keyword evidence="5 6" id="KW-0472">Membrane</keyword>
<feature type="non-terminal residue" evidence="8">
    <location>
        <position position="275"/>
    </location>
</feature>
<feature type="non-terminal residue" evidence="8">
    <location>
        <position position="1"/>
    </location>
</feature>
<evidence type="ECO:0000256" key="1">
    <source>
        <dbReference type="ARBA" id="ARBA00004141"/>
    </source>
</evidence>
<keyword evidence="3 6" id="KW-0812">Transmembrane</keyword>
<evidence type="ECO:0000256" key="6">
    <source>
        <dbReference type="SAM" id="Phobius"/>
    </source>
</evidence>
<evidence type="ECO:0000256" key="3">
    <source>
        <dbReference type="ARBA" id="ARBA00022692"/>
    </source>
</evidence>
<dbReference type="NCBIfam" id="TIGR03025">
    <property type="entry name" value="EPS_sugtrans"/>
    <property type="match status" value="1"/>
</dbReference>
<gene>
    <name evidence="8" type="ORF">S01H1_30879</name>
</gene>
<keyword evidence="2" id="KW-0808">Transferase</keyword>
<dbReference type="Gene3D" id="3.40.50.720">
    <property type="entry name" value="NAD(P)-binding Rossmann-like Domain"/>
    <property type="match status" value="1"/>
</dbReference>
<evidence type="ECO:0000259" key="7">
    <source>
        <dbReference type="Pfam" id="PF02397"/>
    </source>
</evidence>
<dbReference type="GO" id="GO:0009242">
    <property type="term" value="P:colanic acid biosynthetic process"/>
    <property type="evidence" value="ECO:0007669"/>
    <property type="project" value="TreeGrafter"/>
</dbReference>
<dbReference type="GO" id="GO:0089702">
    <property type="term" value="F:undecaprenyl-phosphate glucose phosphotransferase activity"/>
    <property type="evidence" value="ECO:0007669"/>
    <property type="project" value="TreeGrafter"/>
</dbReference>
<organism evidence="8">
    <name type="scientific">marine sediment metagenome</name>
    <dbReference type="NCBI Taxonomy" id="412755"/>
    <lineage>
        <taxon>unclassified sequences</taxon>
        <taxon>metagenomes</taxon>
        <taxon>ecological metagenomes</taxon>
    </lineage>
</organism>
<comment type="caution">
    <text evidence="8">The sequence shown here is derived from an EMBL/GenBank/DDBJ whole genome shotgun (WGS) entry which is preliminary data.</text>
</comment>
<name>X0UEE4_9ZZZZ</name>
<dbReference type="PANTHER" id="PTHR30576:SF21">
    <property type="entry name" value="UDP-GLUCOSE:UNDECAPRENYL-PHOSPHATE GLUCOSE-1-PHOSPHATE TRANSFERASE"/>
    <property type="match status" value="1"/>
</dbReference>